<organism evidence="1 2">
    <name type="scientific">Pleurotus eryngii</name>
    <name type="common">Boletus of the steppes</name>
    <dbReference type="NCBI Taxonomy" id="5323"/>
    <lineage>
        <taxon>Eukaryota</taxon>
        <taxon>Fungi</taxon>
        <taxon>Dikarya</taxon>
        <taxon>Basidiomycota</taxon>
        <taxon>Agaricomycotina</taxon>
        <taxon>Agaricomycetes</taxon>
        <taxon>Agaricomycetidae</taxon>
        <taxon>Agaricales</taxon>
        <taxon>Pleurotineae</taxon>
        <taxon>Pleurotaceae</taxon>
        <taxon>Pleurotus</taxon>
    </lineage>
</organism>
<dbReference type="AlphaFoldDB" id="A0A9P5ZN64"/>
<gene>
    <name evidence="1" type="ORF">BDN71DRAFT_1434718</name>
</gene>
<sequence>MTGSPGSAVHGFNFKIYPLSLNATYVSLVKQATTNNTTFEGQNATEYRTLLGRQNGYRPVVAATRKAQVGFKLTNNTPPTGWDGNAALNGANLYLSSVNIGDPEHVPQNVPSEAGQVCSSGL</sequence>
<evidence type="ECO:0000313" key="2">
    <source>
        <dbReference type="Proteomes" id="UP000807025"/>
    </source>
</evidence>
<proteinExistence type="predicted"/>
<name>A0A9P5ZN64_PLEER</name>
<dbReference type="EMBL" id="MU154642">
    <property type="protein sequence ID" value="KAF9490430.1"/>
    <property type="molecule type" value="Genomic_DNA"/>
</dbReference>
<accession>A0A9P5ZN64</accession>
<protein>
    <submittedName>
        <fullName evidence="1">Uncharacterized protein</fullName>
    </submittedName>
</protein>
<dbReference type="OrthoDB" id="5348404at2759"/>
<evidence type="ECO:0000313" key="1">
    <source>
        <dbReference type="EMBL" id="KAF9490430.1"/>
    </source>
</evidence>
<reference evidence="1" key="1">
    <citation type="submission" date="2020-11" db="EMBL/GenBank/DDBJ databases">
        <authorList>
            <consortium name="DOE Joint Genome Institute"/>
            <person name="Ahrendt S."/>
            <person name="Riley R."/>
            <person name="Andreopoulos W."/>
            <person name="Labutti K."/>
            <person name="Pangilinan J."/>
            <person name="Ruiz-Duenas F.J."/>
            <person name="Barrasa J.M."/>
            <person name="Sanchez-Garcia M."/>
            <person name="Camarero S."/>
            <person name="Miyauchi S."/>
            <person name="Serrano A."/>
            <person name="Linde D."/>
            <person name="Babiker R."/>
            <person name="Drula E."/>
            <person name="Ayuso-Fernandez I."/>
            <person name="Pacheco R."/>
            <person name="Padilla G."/>
            <person name="Ferreira P."/>
            <person name="Barriuso J."/>
            <person name="Kellner H."/>
            <person name="Castanera R."/>
            <person name="Alfaro M."/>
            <person name="Ramirez L."/>
            <person name="Pisabarro A.G."/>
            <person name="Kuo A."/>
            <person name="Tritt A."/>
            <person name="Lipzen A."/>
            <person name="He G."/>
            <person name="Yan M."/>
            <person name="Ng V."/>
            <person name="Cullen D."/>
            <person name="Martin F."/>
            <person name="Rosso M.-N."/>
            <person name="Henrissat B."/>
            <person name="Hibbett D."/>
            <person name="Martinez A.T."/>
            <person name="Grigoriev I.V."/>
        </authorList>
    </citation>
    <scope>NUCLEOTIDE SEQUENCE</scope>
    <source>
        <strain evidence="1">ATCC 90797</strain>
    </source>
</reference>
<keyword evidence="2" id="KW-1185">Reference proteome</keyword>
<comment type="caution">
    <text evidence="1">The sequence shown here is derived from an EMBL/GenBank/DDBJ whole genome shotgun (WGS) entry which is preliminary data.</text>
</comment>
<dbReference type="Proteomes" id="UP000807025">
    <property type="component" value="Unassembled WGS sequence"/>
</dbReference>